<reference evidence="7 8" key="1">
    <citation type="submission" date="2019-02" db="EMBL/GenBank/DDBJ databases">
        <title>Kribbella capetownensis sp. nov. and Kribbella speibonae sp. nov., isolated from soil.</title>
        <authorList>
            <person name="Curtis S.M."/>
            <person name="Norton I."/>
            <person name="Everest G.J."/>
            <person name="Meyers P.R."/>
        </authorList>
    </citation>
    <scope>NUCLEOTIDE SEQUENCE [LARGE SCALE GENOMIC DNA]</scope>
    <source>
        <strain evidence="7 8">SK5</strain>
    </source>
</reference>
<evidence type="ECO:0000259" key="6">
    <source>
        <dbReference type="Pfam" id="PF08281"/>
    </source>
</evidence>
<dbReference type="InterPro" id="IPR013325">
    <property type="entry name" value="RNA_pol_sigma_r2"/>
</dbReference>
<dbReference type="InterPro" id="IPR039425">
    <property type="entry name" value="RNA_pol_sigma-70-like"/>
</dbReference>
<protein>
    <submittedName>
        <fullName evidence="7">Sigma-70 family RNA polymerase sigma factor</fullName>
    </submittedName>
</protein>
<keyword evidence="4" id="KW-0238">DNA-binding</keyword>
<dbReference type="Pfam" id="PF08281">
    <property type="entry name" value="Sigma70_r4_2"/>
    <property type="match status" value="1"/>
</dbReference>
<proteinExistence type="inferred from homology"/>
<evidence type="ECO:0000256" key="1">
    <source>
        <dbReference type="ARBA" id="ARBA00010641"/>
    </source>
</evidence>
<dbReference type="InterPro" id="IPR013324">
    <property type="entry name" value="RNA_pol_sigma_r3/r4-like"/>
</dbReference>
<dbReference type="SUPFAM" id="SSF88659">
    <property type="entry name" value="Sigma3 and sigma4 domains of RNA polymerase sigma factors"/>
    <property type="match status" value="1"/>
</dbReference>
<keyword evidence="5" id="KW-0804">Transcription</keyword>
<evidence type="ECO:0000256" key="5">
    <source>
        <dbReference type="ARBA" id="ARBA00023163"/>
    </source>
</evidence>
<dbReference type="PANTHER" id="PTHR43133:SF8">
    <property type="entry name" value="RNA POLYMERASE SIGMA FACTOR HI_1459-RELATED"/>
    <property type="match status" value="1"/>
</dbReference>
<dbReference type="Gene3D" id="1.10.1740.10">
    <property type="match status" value="1"/>
</dbReference>
<dbReference type="Gene3D" id="1.10.10.10">
    <property type="entry name" value="Winged helix-like DNA-binding domain superfamily/Winged helix DNA-binding domain"/>
    <property type="match status" value="1"/>
</dbReference>
<name>A0ABY2AAZ8_9ACTN</name>
<dbReference type="InterPro" id="IPR014284">
    <property type="entry name" value="RNA_pol_sigma-70_dom"/>
</dbReference>
<dbReference type="EMBL" id="SJJY01000001">
    <property type="protein sequence ID" value="TCC26820.1"/>
    <property type="molecule type" value="Genomic_DNA"/>
</dbReference>
<accession>A0ABY2AAZ8</accession>
<dbReference type="InterPro" id="IPR013249">
    <property type="entry name" value="RNA_pol_sigma70_r4_t2"/>
</dbReference>
<sequence length="236" mass="26381">MSLLQRETNATAIAAENALWVSALTADTAERDAGVERLYPILVRFAYAEAHRRAARLRFEGPELDDLAHQAAADATMTICRKVDTFRGECRFTTWAYRFVALDVSSKINRHFWRRPAVDVGHGTWDPPAVDAGPAPEEQAEAHDLLRAVRRACTGKLTERQRTIFEAIAIQGTPVGDVAGRLGATQNALYKSVFDARRKLRKALIDDGYLEMSSRHRPCRRDVGYGPSTETKEKAR</sequence>
<dbReference type="Proteomes" id="UP000292385">
    <property type="component" value="Unassembled WGS sequence"/>
</dbReference>
<dbReference type="SUPFAM" id="SSF88946">
    <property type="entry name" value="Sigma2 domain of RNA polymerase sigma factors"/>
    <property type="match status" value="1"/>
</dbReference>
<dbReference type="NCBIfam" id="TIGR02937">
    <property type="entry name" value="sigma70-ECF"/>
    <property type="match status" value="1"/>
</dbReference>
<evidence type="ECO:0000313" key="8">
    <source>
        <dbReference type="Proteomes" id="UP000292385"/>
    </source>
</evidence>
<keyword evidence="3" id="KW-0731">Sigma factor</keyword>
<evidence type="ECO:0000313" key="7">
    <source>
        <dbReference type="EMBL" id="TCC26820.1"/>
    </source>
</evidence>
<dbReference type="InterPro" id="IPR036388">
    <property type="entry name" value="WH-like_DNA-bd_sf"/>
</dbReference>
<organism evidence="7 8">
    <name type="scientific">Kribbella speibonae</name>
    <dbReference type="NCBI Taxonomy" id="1572660"/>
    <lineage>
        <taxon>Bacteria</taxon>
        <taxon>Bacillati</taxon>
        <taxon>Actinomycetota</taxon>
        <taxon>Actinomycetes</taxon>
        <taxon>Propionibacteriales</taxon>
        <taxon>Kribbellaceae</taxon>
        <taxon>Kribbella</taxon>
    </lineage>
</organism>
<evidence type="ECO:0000256" key="2">
    <source>
        <dbReference type="ARBA" id="ARBA00023015"/>
    </source>
</evidence>
<keyword evidence="8" id="KW-1185">Reference proteome</keyword>
<evidence type="ECO:0000256" key="4">
    <source>
        <dbReference type="ARBA" id="ARBA00023125"/>
    </source>
</evidence>
<gene>
    <name evidence="7" type="ORF">E0H58_02045</name>
</gene>
<keyword evidence="2" id="KW-0805">Transcription regulation</keyword>
<comment type="similarity">
    <text evidence="1">Belongs to the sigma-70 factor family. ECF subfamily.</text>
</comment>
<evidence type="ECO:0000256" key="3">
    <source>
        <dbReference type="ARBA" id="ARBA00023082"/>
    </source>
</evidence>
<comment type="caution">
    <text evidence="7">The sequence shown here is derived from an EMBL/GenBank/DDBJ whole genome shotgun (WGS) entry which is preliminary data.</text>
</comment>
<feature type="domain" description="RNA polymerase sigma factor 70 region 4 type 2" evidence="6">
    <location>
        <begin position="152"/>
        <end position="200"/>
    </location>
</feature>
<dbReference type="PANTHER" id="PTHR43133">
    <property type="entry name" value="RNA POLYMERASE ECF-TYPE SIGMA FACTO"/>
    <property type="match status" value="1"/>
</dbReference>